<dbReference type="InterPro" id="IPR058163">
    <property type="entry name" value="LysR-type_TF_proteobact-type"/>
</dbReference>
<dbReference type="EMBL" id="WNDS01000001">
    <property type="protein sequence ID" value="KAF1017404.1"/>
    <property type="molecule type" value="Genomic_DNA"/>
</dbReference>
<reference evidence="7" key="1">
    <citation type="journal article" date="2020" name="MBio">
        <title>Horizontal gene transfer to a defensive symbiont with a reduced genome amongst a multipartite beetle microbiome.</title>
        <authorList>
            <person name="Waterworth S.C."/>
            <person name="Florez L.V."/>
            <person name="Rees E.R."/>
            <person name="Hertweck C."/>
            <person name="Kaltenpoth M."/>
            <person name="Kwan J.C."/>
        </authorList>
    </citation>
    <scope>NUCLEOTIDE SEQUENCE [LARGE SCALE GENOMIC DNA]</scope>
</reference>
<dbReference type="PROSITE" id="PS50931">
    <property type="entry name" value="HTH_LYSR"/>
    <property type="match status" value="1"/>
</dbReference>
<dbReference type="InterPro" id="IPR036390">
    <property type="entry name" value="WH_DNA-bd_sf"/>
</dbReference>
<comment type="similarity">
    <text evidence="1">Belongs to the LysR transcriptional regulatory family.</text>
</comment>
<evidence type="ECO:0000256" key="2">
    <source>
        <dbReference type="ARBA" id="ARBA00023015"/>
    </source>
</evidence>
<dbReference type="Proteomes" id="UP000487117">
    <property type="component" value="Unassembled WGS sequence"/>
</dbReference>
<dbReference type="SUPFAM" id="SSF46785">
    <property type="entry name" value="Winged helix' DNA-binding domain"/>
    <property type="match status" value="1"/>
</dbReference>
<dbReference type="CDD" id="cd08422">
    <property type="entry name" value="PBP2_CrgA_like"/>
    <property type="match status" value="1"/>
</dbReference>
<dbReference type="PANTHER" id="PTHR30537:SF5">
    <property type="entry name" value="HTH-TYPE TRANSCRIPTIONAL ACTIVATOR TTDR-RELATED"/>
    <property type="match status" value="1"/>
</dbReference>
<dbReference type="GO" id="GO:0043565">
    <property type="term" value="F:sequence-specific DNA binding"/>
    <property type="evidence" value="ECO:0007669"/>
    <property type="project" value="TreeGrafter"/>
</dbReference>
<name>A0A7V8FJV1_STEMA</name>
<protein>
    <submittedName>
        <fullName evidence="6">HTH-type transcriptional regulator DmlR</fullName>
    </submittedName>
</protein>
<dbReference type="Pfam" id="PF00126">
    <property type="entry name" value="HTH_1"/>
    <property type="match status" value="1"/>
</dbReference>
<dbReference type="InterPro" id="IPR005119">
    <property type="entry name" value="LysR_subst-bd"/>
</dbReference>
<evidence type="ECO:0000256" key="1">
    <source>
        <dbReference type="ARBA" id="ARBA00009437"/>
    </source>
</evidence>
<dbReference type="Gene3D" id="1.10.10.10">
    <property type="entry name" value="Winged helix-like DNA-binding domain superfamily/Winged helix DNA-binding domain"/>
    <property type="match status" value="1"/>
</dbReference>
<sequence length="298" mass="32650">MDMLQAYRVFLRVADAGSFSRVAEDTGLQQSQVSRLVAATEARLGVQLFRRTTRAVTITEDGQQLRERLAPILEALEHCEDEIRARRREPSGLIRVAAPSSFGRQVLAPLVQQFLCEHPKVRVELLMSNAVVDLAAKGVDIALRIGRLPVNDYPTRRIGVVHQVLVASAEYLAAHGAPQAPAQLAQRNCLCFASGGQAPAWTFHHGEDSVTVAVQGDLVANDADVLLQHCLGGVGIAMLPLWLAQPHLHEGRLQRVLPDWEGPALALSVITTRRDFRPQRIAMFLALLETGLAPRLDP</sequence>
<dbReference type="SUPFAM" id="SSF53850">
    <property type="entry name" value="Periplasmic binding protein-like II"/>
    <property type="match status" value="1"/>
</dbReference>
<evidence type="ECO:0000313" key="7">
    <source>
        <dbReference type="Proteomes" id="UP000487117"/>
    </source>
</evidence>
<dbReference type="GO" id="GO:0006351">
    <property type="term" value="P:DNA-templated transcription"/>
    <property type="evidence" value="ECO:0007669"/>
    <property type="project" value="TreeGrafter"/>
</dbReference>
<comment type="caution">
    <text evidence="6">The sequence shown here is derived from an EMBL/GenBank/DDBJ whole genome shotgun (WGS) entry which is preliminary data.</text>
</comment>
<dbReference type="InterPro" id="IPR000847">
    <property type="entry name" value="LysR_HTH_N"/>
</dbReference>
<dbReference type="FunFam" id="1.10.10.10:FF:000001">
    <property type="entry name" value="LysR family transcriptional regulator"/>
    <property type="match status" value="1"/>
</dbReference>
<dbReference type="PANTHER" id="PTHR30537">
    <property type="entry name" value="HTH-TYPE TRANSCRIPTIONAL REGULATOR"/>
    <property type="match status" value="1"/>
</dbReference>
<dbReference type="Gene3D" id="3.40.190.290">
    <property type="match status" value="1"/>
</dbReference>
<evidence type="ECO:0000256" key="4">
    <source>
        <dbReference type="ARBA" id="ARBA00023163"/>
    </source>
</evidence>
<feature type="domain" description="HTH lysR-type" evidence="5">
    <location>
        <begin position="1"/>
        <end position="59"/>
    </location>
</feature>
<gene>
    <name evidence="6" type="primary">dmlR_6</name>
    <name evidence="6" type="ORF">GAK31_00669</name>
</gene>
<dbReference type="InterPro" id="IPR036388">
    <property type="entry name" value="WH-like_DNA-bd_sf"/>
</dbReference>
<evidence type="ECO:0000313" key="6">
    <source>
        <dbReference type="EMBL" id="KAF1017404.1"/>
    </source>
</evidence>
<keyword evidence="3" id="KW-0238">DNA-binding</keyword>
<dbReference type="GO" id="GO:0003700">
    <property type="term" value="F:DNA-binding transcription factor activity"/>
    <property type="evidence" value="ECO:0007669"/>
    <property type="project" value="InterPro"/>
</dbReference>
<organism evidence="6 7">
    <name type="scientific">Stenotrophomonas maltophilia</name>
    <name type="common">Pseudomonas maltophilia</name>
    <name type="synonym">Xanthomonas maltophilia</name>
    <dbReference type="NCBI Taxonomy" id="40324"/>
    <lineage>
        <taxon>Bacteria</taxon>
        <taxon>Pseudomonadati</taxon>
        <taxon>Pseudomonadota</taxon>
        <taxon>Gammaproteobacteria</taxon>
        <taxon>Lysobacterales</taxon>
        <taxon>Lysobacteraceae</taxon>
        <taxon>Stenotrophomonas</taxon>
        <taxon>Stenotrophomonas maltophilia group</taxon>
    </lineage>
</organism>
<dbReference type="Pfam" id="PF03466">
    <property type="entry name" value="LysR_substrate"/>
    <property type="match status" value="1"/>
</dbReference>
<keyword evidence="2" id="KW-0805">Transcription regulation</keyword>
<dbReference type="AlphaFoldDB" id="A0A7V8FJV1"/>
<proteinExistence type="inferred from homology"/>
<keyword evidence="4" id="KW-0804">Transcription</keyword>
<evidence type="ECO:0000256" key="3">
    <source>
        <dbReference type="ARBA" id="ARBA00023125"/>
    </source>
</evidence>
<evidence type="ECO:0000259" key="5">
    <source>
        <dbReference type="PROSITE" id="PS50931"/>
    </source>
</evidence>
<accession>A0A7V8FJV1</accession>